<keyword evidence="2" id="KW-0732">Signal</keyword>
<feature type="signal peptide" evidence="2">
    <location>
        <begin position="1"/>
        <end position="19"/>
    </location>
</feature>
<evidence type="ECO:0000256" key="2">
    <source>
        <dbReference type="SAM" id="SignalP"/>
    </source>
</evidence>
<name>A0A1Q3BTB3_CEPFO</name>
<dbReference type="InParanoid" id="A0A1Q3BTB3"/>
<accession>A0A1Q3BTB3</accession>
<evidence type="ECO:0008006" key="5">
    <source>
        <dbReference type="Google" id="ProtNLM"/>
    </source>
</evidence>
<evidence type="ECO:0000313" key="3">
    <source>
        <dbReference type="EMBL" id="GAV71201.1"/>
    </source>
</evidence>
<evidence type="ECO:0000256" key="1">
    <source>
        <dbReference type="SAM" id="MobiDB-lite"/>
    </source>
</evidence>
<organism evidence="3 4">
    <name type="scientific">Cephalotus follicularis</name>
    <name type="common">Albany pitcher plant</name>
    <dbReference type="NCBI Taxonomy" id="3775"/>
    <lineage>
        <taxon>Eukaryota</taxon>
        <taxon>Viridiplantae</taxon>
        <taxon>Streptophyta</taxon>
        <taxon>Embryophyta</taxon>
        <taxon>Tracheophyta</taxon>
        <taxon>Spermatophyta</taxon>
        <taxon>Magnoliopsida</taxon>
        <taxon>eudicotyledons</taxon>
        <taxon>Gunneridae</taxon>
        <taxon>Pentapetalae</taxon>
        <taxon>rosids</taxon>
        <taxon>fabids</taxon>
        <taxon>Oxalidales</taxon>
        <taxon>Cephalotaceae</taxon>
        <taxon>Cephalotus</taxon>
    </lineage>
</organism>
<dbReference type="OrthoDB" id="976687at2759"/>
<protein>
    <recommendedName>
        <fullName evidence="5">RALF domain-containing protein</fullName>
    </recommendedName>
</protein>
<feature type="chain" id="PRO_5013247527" description="RALF domain-containing protein" evidence="2">
    <location>
        <begin position="20"/>
        <end position="102"/>
    </location>
</feature>
<dbReference type="PANTHER" id="PTHR33592">
    <property type="entry name" value="TRANSMEMBRANE PROTEIN"/>
    <property type="match status" value="1"/>
</dbReference>
<evidence type="ECO:0000313" key="4">
    <source>
        <dbReference type="Proteomes" id="UP000187406"/>
    </source>
</evidence>
<dbReference type="AlphaFoldDB" id="A0A1Q3BTB3"/>
<proteinExistence type="predicted"/>
<dbReference type="PANTHER" id="PTHR33592:SF5">
    <property type="entry name" value="TRANSMEMBRANE PROTEIN"/>
    <property type="match status" value="1"/>
</dbReference>
<sequence length="102" mass="11026">MRVLNIFLAILLFLCLLHAHPCKGRRVLHDDGELENISTLKLQSLQRGPVTPSDPSGCTNIPGGSGPRCPFKEMNFARGALPRAGAYPSLNMVPFGVATNQI</sequence>
<comment type="caution">
    <text evidence="3">The sequence shown here is derived from an EMBL/GenBank/DDBJ whole genome shotgun (WGS) entry which is preliminary data.</text>
</comment>
<gene>
    <name evidence="3" type="ORF">CFOL_v3_14695</name>
</gene>
<dbReference type="EMBL" id="BDDD01000889">
    <property type="protein sequence ID" value="GAV71201.1"/>
    <property type="molecule type" value="Genomic_DNA"/>
</dbReference>
<keyword evidence="4" id="KW-1185">Reference proteome</keyword>
<dbReference type="Proteomes" id="UP000187406">
    <property type="component" value="Unassembled WGS sequence"/>
</dbReference>
<reference evidence="4" key="1">
    <citation type="submission" date="2016-04" db="EMBL/GenBank/DDBJ databases">
        <title>Cephalotus genome sequencing.</title>
        <authorList>
            <person name="Fukushima K."/>
            <person name="Hasebe M."/>
            <person name="Fang X."/>
        </authorList>
    </citation>
    <scope>NUCLEOTIDE SEQUENCE [LARGE SCALE GENOMIC DNA]</scope>
    <source>
        <strain evidence="4">cv. St1</strain>
    </source>
</reference>
<feature type="region of interest" description="Disordered" evidence="1">
    <location>
        <begin position="45"/>
        <end position="65"/>
    </location>
</feature>